<dbReference type="PROSITE" id="PS50076">
    <property type="entry name" value="DNAJ_2"/>
    <property type="match status" value="1"/>
</dbReference>
<dbReference type="Proteomes" id="UP000229278">
    <property type="component" value="Unassembled WGS sequence"/>
</dbReference>
<dbReference type="Pfam" id="PF05099">
    <property type="entry name" value="TerB"/>
    <property type="match status" value="1"/>
</dbReference>
<comment type="caution">
    <text evidence="4">The sequence shown here is derived from an EMBL/GenBank/DDBJ whole genome shotgun (WGS) entry which is preliminary data.</text>
</comment>
<reference evidence="4 5" key="1">
    <citation type="submission" date="2017-10" db="EMBL/GenBank/DDBJ databases">
        <title>Novel microbial diversity and functional potential in the marine mammal oral microbiome.</title>
        <authorList>
            <person name="Dudek N.K."/>
            <person name="Sun C.L."/>
            <person name="Burstein D."/>
            <person name="Kantor R.S."/>
            <person name="Aliaga Goltsman D.S."/>
            <person name="Bik E.M."/>
            <person name="Thomas B.C."/>
            <person name="Banfield J.F."/>
            <person name="Relman D.A."/>
        </authorList>
    </citation>
    <scope>NUCLEOTIDE SEQUENCE [LARGE SCALE GENOMIC DNA]</scope>
    <source>
        <strain evidence="4">DOLJORAL78_50_517</strain>
    </source>
</reference>
<dbReference type="NCBIfam" id="NF006948">
    <property type="entry name" value="PRK09430.1"/>
    <property type="match status" value="1"/>
</dbReference>
<feature type="domain" description="J" evidence="3">
    <location>
        <begin position="208"/>
        <end position="272"/>
    </location>
</feature>
<feature type="transmembrane region" description="Helical" evidence="2">
    <location>
        <begin position="6"/>
        <end position="27"/>
    </location>
</feature>
<dbReference type="InterPro" id="IPR001623">
    <property type="entry name" value="DnaJ_domain"/>
</dbReference>
<proteinExistence type="predicted"/>
<evidence type="ECO:0000256" key="2">
    <source>
        <dbReference type="SAM" id="Phobius"/>
    </source>
</evidence>
<dbReference type="CDD" id="cd06257">
    <property type="entry name" value="DnaJ"/>
    <property type="match status" value="1"/>
</dbReference>
<dbReference type="CDD" id="cd07316">
    <property type="entry name" value="terB_like_DjlA"/>
    <property type="match status" value="1"/>
</dbReference>
<sequence>MLGKLFGSVFGFMVGGPVGAFLGAAAGHSFDRNAYKRSEATGTRYSARANDIFINVAFQTMGYLAKLDGRVSEQEVAVTRAIMNHLRLNAEQRQAAIAYFTQGKQPDFVVGAAIDRLQQSHEHYQIPLTQFLELQLNIAYADGRLHPKVYAQLLYVARRLGIGRLQFEALHTLFRARIHPQDGFYDSDSNQEQANASQPVRAINSLDQAYKTLGLHRNANIDNIKLAYRRLIRQHHPDKLEANGISSVDLEKANDKTMAITAAYELIKISKGF</sequence>
<dbReference type="InterPro" id="IPR029024">
    <property type="entry name" value="TerB-like"/>
</dbReference>
<keyword evidence="1" id="KW-0143">Chaperone</keyword>
<protein>
    <submittedName>
        <fullName evidence="4">Co-chaperone DjlA</fullName>
    </submittedName>
</protein>
<keyword evidence="2" id="KW-1133">Transmembrane helix</keyword>
<evidence type="ECO:0000256" key="1">
    <source>
        <dbReference type="ARBA" id="ARBA00023186"/>
    </source>
</evidence>
<dbReference type="Gene3D" id="1.10.3680.10">
    <property type="entry name" value="TerB-like"/>
    <property type="match status" value="1"/>
</dbReference>
<organism evidence="4 5">
    <name type="scientific">Candidatus Contendibacter odensensis</name>
    <dbReference type="NCBI Taxonomy" id="1400860"/>
    <lineage>
        <taxon>Bacteria</taxon>
        <taxon>Pseudomonadati</taxon>
        <taxon>Pseudomonadota</taxon>
        <taxon>Gammaproteobacteria</taxon>
        <taxon>Candidatus Competibacteraceae</taxon>
        <taxon>Candidatus Contendibacter</taxon>
    </lineage>
</organism>
<keyword evidence="2" id="KW-0812">Transmembrane</keyword>
<evidence type="ECO:0000313" key="5">
    <source>
        <dbReference type="Proteomes" id="UP000229278"/>
    </source>
</evidence>
<dbReference type="InterPro" id="IPR007791">
    <property type="entry name" value="DjlA_N"/>
</dbReference>
<name>A0A2G6PGC0_9GAMM</name>
<dbReference type="SUPFAM" id="SSF158682">
    <property type="entry name" value="TerB-like"/>
    <property type="match status" value="1"/>
</dbReference>
<dbReference type="SMART" id="SM00271">
    <property type="entry name" value="DnaJ"/>
    <property type="match status" value="1"/>
</dbReference>
<dbReference type="SUPFAM" id="SSF46565">
    <property type="entry name" value="Chaperone J-domain"/>
    <property type="match status" value="1"/>
</dbReference>
<dbReference type="Pfam" id="PF00226">
    <property type="entry name" value="DnaJ"/>
    <property type="match status" value="1"/>
</dbReference>
<evidence type="ECO:0000259" key="3">
    <source>
        <dbReference type="PROSITE" id="PS50076"/>
    </source>
</evidence>
<dbReference type="InterPro" id="IPR036869">
    <property type="entry name" value="J_dom_sf"/>
</dbReference>
<accession>A0A2G6PGC0</accession>
<keyword evidence="2" id="KW-0472">Membrane</keyword>
<dbReference type="PRINTS" id="PR00625">
    <property type="entry name" value="JDOMAIN"/>
</dbReference>
<gene>
    <name evidence="4" type="ORF">CSA09_01515</name>
</gene>
<dbReference type="PANTHER" id="PTHR24074">
    <property type="entry name" value="CO-CHAPERONE PROTEIN DJLA"/>
    <property type="match status" value="1"/>
</dbReference>
<dbReference type="Gene3D" id="1.10.287.110">
    <property type="entry name" value="DnaJ domain"/>
    <property type="match status" value="1"/>
</dbReference>
<evidence type="ECO:0000313" key="4">
    <source>
        <dbReference type="EMBL" id="PIE83552.1"/>
    </source>
</evidence>
<dbReference type="EMBL" id="PDTV01000004">
    <property type="protein sequence ID" value="PIE83552.1"/>
    <property type="molecule type" value="Genomic_DNA"/>
</dbReference>
<dbReference type="InterPro" id="IPR050817">
    <property type="entry name" value="DjlA_DnaK_co-chaperone"/>
</dbReference>
<dbReference type="AlphaFoldDB" id="A0A2G6PGC0"/>